<evidence type="ECO:0000313" key="1">
    <source>
        <dbReference type="EMBL" id="KAF2751019.1"/>
    </source>
</evidence>
<sequence length="98" mass="10687">MWTSVKRVSQSFLAPSGASVDHLLSTSASPARLPLHHQLALCYSQGLSLQHIVSARLLFLPRLALSAFLLYRSRRVLSMPAHLHRSSSAPSLPLSLAC</sequence>
<keyword evidence="2" id="KW-1185">Reference proteome</keyword>
<accession>A0A6A6VMH9</accession>
<dbReference type="AlphaFoldDB" id="A0A6A6VMH9"/>
<dbReference type="Proteomes" id="UP000799440">
    <property type="component" value="Unassembled WGS sequence"/>
</dbReference>
<proteinExistence type="predicted"/>
<protein>
    <submittedName>
        <fullName evidence="1">Uncharacterized protein</fullName>
    </submittedName>
</protein>
<name>A0A6A6VMH9_9PLEO</name>
<dbReference type="EMBL" id="MU006563">
    <property type="protein sequence ID" value="KAF2751019.1"/>
    <property type="molecule type" value="Genomic_DNA"/>
</dbReference>
<gene>
    <name evidence="1" type="ORF">M011DRAFT_190731</name>
</gene>
<evidence type="ECO:0000313" key="2">
    <source>
        <dbReference type="Proteomes" id="UP000799440"/>
    </source>
</evidence>
<organism evidence="1 2">
    <name type="scientific">Sporormia fimetaria CBS 119925</name>
    <dbReference type="NCBI Taxonomy" id="1340428"/>
    <lineage>
        <taxon>Eukaryota</taxon>
        <taxon>Fungi</taxon>
        <taxon>Dikarya</taxon>
        <taxon>Ascomycota</taxon>
        <taxon>Pezizomycotina</taxon>
        <taxon>Dothideomycetes</taxon>
        <taxon>Pleosporomycetidae</taxon>
        <taxon>Pleosporales</taxon>
        <taxon>Sporormiaceae</taxon>
        <taxon>Sporormia</taxon>
    </lineage>
</organism>
<reference evidence="1" key="1">
    <citation type="journal article" date="2020" name="Stud. Mycol.">
        <title>101 Dothideomycetes genomes: a test case for predicting lifestyles and emergence of pathogens.</title>
        <authorList>
            <person name="Haridas S."/>
            <person name="Albert R."/>
            <person name="Binder M."/>
            <person name="Bloem J."/>
            <person name="Labutti K."/>
            <person name="Salamov A."/>
            <person name="Andreopoulos B."/>
            <person name="Baker S."/>
            <person name="Barry K."/>
            <person name="Bills G."/>
            <person name="Bluhm B."/>
            <person name="Cannon C."/>
            <person name="Castanera R."/>
            <person name="Culley D."/>
            <person name="Daum C."/>
            <person name="Ezra D."/>
            <person name="Gonzalez J."/>
            <person name="Henrissat B."/>
            <person name="Kuo A."/>
            <person name="Liang C."/>
            <person name="Lipzen A."/>
            <person name="Lutzoni F."/>
            <person name="Magnuson J."/>
            <person name="Mondo S."/>
            <person name="Nolan M."/>
            <person name="Ohm R."/>
            <person name="Pangilinan J."/>
            <person name="Park H.-J."/>
            <person name="Ramirez L."/>
            <person name="Alfaro M."/>
            <person name="Sun H."/>
            <person name="Tritt A."/>
            <person name="Yoshinaga Y."/>
            <person name="Zwiers L.-H."/>
            <person name="Turgeon B."/>
            <person name="Goodwin S."/>
            <person name="Spatafora J."/>
            <person name="Crous P."/>
            <person name="Grigoriev I."/>
        </authorList>
    </citation>
    <scope>NUCLEOTIDE SEQUENCE</scope>
    <source>
        <strain evidence="1">CBS 119925</strain>
    </source>
</reference>